<feature type="compositionally biased region" description="Low complexity" evidence="1">
    <location>
        <begin position="96"/>
        <end position="106"/>
    </location>
</feature>
<feature type="region of interest" description="Disordered" evidence="1">
    <location>
        <begin position="1"/>
        <end position="331"/>
    </location>
</feature>
<gene>
    <name evidence="2" type="ORF">QBC46DRAFT_415097</name>
</gene>
<dbReference type="InterPro" id="IPR017956">
    <property type="entry name" value="AT_hook_DNA-bd_motif"/>
</dbReference>
<feature type="compositionally biased region" description="Basic and acidic residues" evidence="1">
    <location>
        <begin position="629"/>
        <end position="641"/>
    </location>
</feature>
<accession>A0AAN6NI63</accession>
<proteinExistence type="predicted"/>
<feature type="compositionally biased region" description="Basic residues" evidence="1">
    <location>
        <begin position="546"/>
        <end position="556"/>
    </location>
</feature>
<dbReference type="Proteomes" id="UP001303473">
    <property type="component" value="Unassembled WGS sequence"/>
</dbReference>
<feature type="compositionally biased region" description="Basic and acidic residues" evidence="1">
    <location>
        <begin position="488"/>
        <end position="508"/>
    </location>
</feature>
<dbReference type="SMART" id="SM00384">
    <property type="entry name" value="AT_hook"/>
    <property type="match status" value="4"/>
</dbReference>
<dbReference type="PRINTS" id="PR00929">
    <property type="entry name" value="ATHOOK"/>
</dbReference>
<organism evidence="2 3">
    <name type="scientific">Diplogelasinospora grovesii</name>
    <dbReference type="NCBI Taxonomy" id="303347"/>
    <lineage>
        <taxon>Eukaryota</taxon>
        <taxon>Fungi</taxon>
        <taxon>Dikarya</taxon>
        <taxon>Ascomycota</taxon>
        <taxon>Pezizomycotina</taxon>
        <taxon>Sordariomycetes</taxon>
        <taxon>Sordariomycetidae</taxon>
        <taxon>Sordariales</taxon>
        <taxon>Diplogelasinosporaceae</taxon>
        <taxon>Diplogelasinospora</taxon>
    </lineage>
</organism>
<feature type="compositionally biased region" description="Polar residues" evidence="1">
    <location>
        <begin position="42"/>
        <end position="65"/>
    </location>
</feature>
<feature type="compositionally biased region" description="Basic residues" evidence="1">
    <location>
        <begin position="818"/>
        <end position="827"/>
    </location>
</feature>
<evidence type="ECO:0000256" key="1">
    <source>
        <dbReference type="SAM" id="MobiDB-lite"/>
    </source>
</evidence>
<protein>
    <submittedName>
        <fullName evidence="2">Uncharacterized protein</fullName>
    </submittedName>
</protein>
<feature type="compositionally biased region" description="Basic and acidic residues" evidence="1">
    <location>
        <begin position="359"/>
        <end position="375"/>
    </location>
</feature>
<feature type="compositionally biased region" description="Basic residues" evidence="1">
    <location>
        <begin position="509"/>
        <end position="519"/>
    </location>
</feature>
<feature type="compositionally biased region" description="Basic residues" evidence="1">
    <location>
        <begin position="703"/>
        <end position="714"/>
    </location>
</feature>
<feature type="compositionally biased region" description="Low complexity" evidence="1">
    <location>
        <begin position="197"/>
        <end position="210"/>
    </location>
</feature>
<comment type="caution">
    <text evidence="2">The sequence shown here is derived from an EMBL/GenBank/DDBJ whole genome shotgun (WGS) entry which is preliminary data.</text>
</comment>
<feature type="region of interest" description="Disordered" evidence="1">
    <location>
        <begin position="344"/>
        <end position="907"/>
    </location>
</feature>
<reference evidence="3" key="1">
    <citation type="journal article" date="2023" name="Mol. Phylogenet. Evol.">
        <title>Genome-scale phylogeny and comparative genomics of the fungal order Sordariales.</title>
        <authorList>
            <person name="Hensen N."/>
            <person name="Bonometti L."/>
            <person name="Westerberg I."/>
            <person name="Brannstrom I.O."/>
            <person name="Guillou S."/>
            <person name="Cros-Aarteil S."/>
            <person name="Calhoun S."/>
            <person name="Haridas S."/>
            <person name="Kuo A."/>
            <person name="Mondo S."/>
            <person name="Pangilinan J."/>
            <person name="Riley R."/>
            <person name="LaButti K."/>
            <person name="Andreopoulos B."/>
            <person name="Lipzen A."/>
            <person name="Chen C."/>
            <person name="Yan M."/>
            <person name="Daum C."/>
            <person name="Ng V."/>
            <person name="Clum A."/>
            <person name="Steindorff A."/>
            <person name="Ohm R.A."/>
            <person name="Martin F."/>
            <person name="Silar P."/>
            <person name="Natvig D.O."/>
            <person name="Lalanne C."/>
            <person name="Gautier V."/>
            <person name="Ament-Velasquez S.L."/>
            <person name="Kruys A."/>
            <person name="Hutchinson M.I."/>
            <person name="Powell A.J."/>
            <person name="Barry K."/>
            <person name="Miller A.N."/>
            <person name="Grigoriev I.V."/>
            <person name="Debuchy R."/>
            <person name="Gladieux P."/>
            <person name="Hiltunen Thoren M."/>
            <person name="Johannesson H."/>
        </authorList>
    </citation>
    <scope>NUCLEOTIDE SEQUENCE [LARGE SCALE GENOMIC DNA]</scope>
    <source>
        <strain evidence="3">CBS 340.73</strain>
    </source>
</reference>
<feature type="compositionally biased region" description="Polar residues" evidence="1">
    <location>
        <begin position="344"/>
        <end position="356"/>
    </location>
</feature>
<feature type="compositionally biased region" description="Basic residues" evidence="1">
    <location>
        <begin position="642"/>
        <end position="651"/>
    </location>
</feature>
<keyword evidence="3" id="KW-1185">Reference proteome</keyword>
<dbReference type="GO" id="GO:0003677">
    <property type="term" value="F:DNA binding"/>
    <property type="evidence" value="ECO:0007669"/>
    <property type="project" value="InterPro"/>
</dbReference>
<evidence type="ECO:0000313" key="2">
    <source>
        <dbReference type="EMBL" id="KAK3946239.1"/>
    </source>
</evidence>
<feature type="compositionally biased region" description="Basic and acidic residues" evidence="1">
    <location>
        <begin position="882"/>
        <end position="896"/>
    </location>
</feature>
<feature type="compositionally biased region" description="Basic and acidic residues" evidence="1">
    <location>
        <begin position="652"/>
        <end position="662"/>
    </location>
</feature>
<feature type="compositionally biased region" description="Low complexity" evidence="1">
    <location>
        <begin position="73"/>
        <end position="84"/>
    </location>
</feature>
<name>A0AAN6NI63_9PEZI</name>
<feature type="compositionally biased region" description="Basic residues" evidence="1">
    <location>
        <begin position="768"/>
        <end position="777"/>
    </location>
</feature>
<feature type="compositionally biased region" description="Acidic residues" evidence="1">
    <location>
        <begin position="719"/>
        <end position="735"/>
    </location>
</feature>
<dbReference type="EMBL" id="MU853752">
    <property type="protein sequence ID" value="KAK3946239.1"/>
    <property type="molecule type" value="Genomic_DNA"/>
</dbReference>
<dbReference type="AlphaFoldDB" id="A0AAN6NI63"/>
<feature type="compositionally biased region" description="Acidic residues" evidence="1">
    <location>
        <begin position="9"/>
        <end position="18"/>
    </location>
</feature>
<feature type="compositionally biased region" description="Pro residues" evidence="1">
    <location>
        <begin position="676"/>
        <end position="685"/>
    </location>
</feature>
<feature type="compositionally biased region" description="Basic and acidic residues" evidence="1">
    <location>
        <begin position="842"/>
        <end position="852"/>
    </location>
</feature>
<evidence type="ECO:0000313" key="3">
    <source>
        <dbReference type="Proteomes" id="UP001303473"/>
    </source>
</evidence>
<sequence>MALRREILDSENEDEDIEFTPVKDVHPNATGSKDNEEPRDATAQTLGSDSGNVASNDSTDSTDPSFFQRVYEQQQAAAASANASLDTITYPREETMMATATESSSSITDPITSHAGPGPTLEPAPTSHPRLKSLLQRLKSRNKQQEDAMVVDLTATQPTQPGLDHVPPNNMQGAGGGVWDMPGGPQPLPAQLDGPASRPSRGRTTTNTTSHTKRKRGQQSSPPRPSAVEDMPDTQDPYAFPDDPSSPPSKKKTKHTVQQQTDSLSMLYVAPSTLTASQKQEYRVVSPSSQELPPGAQPYPDMSSSLSQAHGYVSSLPPSLPPAPSFAPQMMDVGGGSNCKSSGLSTIAYSTPSRFGSSARERGRMAGIEEEHEHPGSSPDVITAPTQSARRERTRKTVPAVTGVDLQSSVDLVGTEPIGTRSARKRRSSEITREDAMVGPVHKTNKTNSTTEPPVLDTADTGPLDLMSGALMDVDQSVDPTKPQPEPVPEHEHEFELVSDKKQPEPKTGKGKRGRKKKEGHATDEDEAPVAEDKGEGGGMEEPPVKKGRGRPRKGSATKQRVSRSELDGLIRAAVYIAESQPTTPAPSDGDGTPKPGRRGRPRKEMKEVYDGSDLDGPPADIEGADEENVAHNRDESGERKKPGKKGRPKKNNTEKEREVKEVLVINDSSSELDEPPPSPPPPPLTEEADEGAADLPPLGVGKRGRPTKGKKQKIVIDDSSELDEPPPSEPEEIAEPPIELAEDPPNPEPTTTDVDDAGDGGNEPKKPAKRGRKPKPKPAPVVEDTDDLEEPPPAAEVAEETVALVDTEPVKPPAKTPAKRGRKPKTKQTPAVKDASTLDEPTLKNEGEEVKGALAETSPNSQPSIVHGSSVVKDDAEDSKEDFKEEKKSVKKEPSTSKPGGATPGSLAAAIGKVQYSQYRVGLSKRSRIAPLLKSLKK</sequence>